<dbReference type="AlphaFoldDB" id="L5LW13"/>
<accession>L5LW13</accession>
<dbReference type="Proteomes" id="UP000010556">
    <property type="component" value="Unassembled WGS sequence"/>
</dbReference>
<protein>
    <submittedName>
        <fullName evidence="1">Uncharacterized protein</fullName>
    </submittedName>
</protein>
<organism evidence="1 2">
    <name type="scientific">Myotis davidii</name>
    <name type="common">David's myotis</name>
    <dbReference type="NCBI Taxonomy" id="225400"/>
    <lineage>
        <taxon>Eukaryota</taxon>
        <taxon>Metazoa</taxon>
        <taxon>Chordata</taxon>
        <taxon>Craniata</taxon>
        <taxon>Vertebrata</taxon>
        <taxon>Euteleostomi</taxon>
        <taxon>Mammalia</taxon>
        <taxon>Eutheria</taxon>
        <taxon>Laurasiatheria</taxon>
        <taxon>Chiroptera</taxon>
        <taxon>Yangochiroptera</taxon>
        <taxon>Vespertilionidae</taxon>
        <taxon>Myotis</taxon>
    </lineage>
</organism>
<evidence type="ECO:0000313" key="1">
    <source>
        <dbReference type="EMBL" id="ELK30614.1"/>
    </source>
</evidence>
<reference evidence="2" key="1">
    <citation type="journal article" date="2013" name="Science">
        <title>Comparative analysis of bat genomes provides insight into the evolution of flight and immunity.</title>
        <authorList>
            <person name="Zhang G."/>
            <person name="Cowled C."/>
            <person name="Shi Z."/>
            <person name="Huang Z."/>
            <person name="Bishop-Lilly K.A."/>
            <person name="Fang X."/>
            <person name="Wynne J.W."/>
            <person name="Xiong Z."/>
            <person name="Baker M.L."/>
            <person name="Zhao W."/>
            <person name="Tachedjian M."/>
            <person name="Zhu Y."/>
            <person name="Zhou P."/>
            <person name="Jiang X."/>
            <person name="Ng J."/>
            <person name="Yang L."/>
            <person name="Wu L."/>
            <person name="Xiao J."/>
            <person name="Feng Y."/>
            <person name="Chen Y."/>
            <person name="Sun X."/>
            <person name="Zhang Y."/>
            <person name="Marsh G.A."/>
            <person name="Crameri G."/>
            <person name="Broder C.C."/>
            <person name="Frey K.G."/>
            <person name="Wang L.F."/>
            <person name="Wang J."/>
        </authorList>
    </citation>
    <scope>NUCLEOTIDE SEQUENCE [LARGE SCALE GENOMIC DNA]</scope>
</reference>
<gene>
    <name evidence="1" type="ORF">MDA_GLEAN10019418</name>
</gene>
<evidence type="ECO:0000313" key="2">
    <source>
        <dbReference type="Proteomes" id="UP000010556"/>
    </source>
</evidence>
<dbReference type="EMBL" id="KB106856">
    <property type="protein sequence ID" value="ELK30614.1"/>
    <property type="molecule type" value="Genomic_DNA"/>
</dbReference>
<keyword evidence="2" id="KW-1185">Reference proteome</keyword>
<name>L5LW13_MYODS</name>
<proteinExistence type="predicted"/>
<sequence length="77" mass="8692">MSATIEREFEELDAQNRWQQLYLVSQWLAQQALYTSVDPGSRPPAPSRVPRLPHRAEVVARGPRQGCACADRVSVPF</sequence>